<protein>
    <submittedName>
        <fullName evidence="2">Uncharacterized protein</fullName>
    </submittedName>
</protein>
<dbReference type="Proteomes" id="UP001151582">
    <property type="component" value="Unassembled WGS sequence"/>
</dbReference>
<proteinExistence type="predicted"/>
<sequence>MQSDSEDTMPLAQRFTALPQPIAVAATAIKPEATLDSQDNLPLEARIGQRQTPRLTAPTTDQ</sequence>
<dbReference type="EMBL" id="JANBQB010002161">
    <property type="protein sequence ID" value="KAJ1968265.1"/>
    <property type="molecule type" value="Genomic_DNA"/>
</dbReference>
<feature type="region of interest" description="Disordered" evidence="1">
    <location>
        <begin position="34"/>
        <end position="62"/>
    </location>
</feature>
<comment type="caution">
    <text evidence="2">The sequence shown here is derived from an EMBL/GenBank/DDBJ whole genome shotgun (WGS) entry which is preliminary data.</text>
</comment>
<accession>A0A9W8AZ76</accession>
<feature type="non-terminal residue" evidence="2">
    <location>
        <position position="62"/>
    </location>
</feature>
<keyword evidence="3" id="KW-1185">Reference proteome</keyword>
<feature type="compositionally biased region" description="Polar residues" evidence="1">
    <location>
        <begin position="49"/>
        <end position="62"/>
    </location>
</feature>
<evidence type="ECO:0000313" key="3">
    <source>
        <dbReference type="Proteomes" id="UP001151582"/>
    </source>
</evidence>
<name>A0A9W8AZ76_9FUNG</name>
<gene>
    <name evidence="2" type="ORF">H4R34_006295</name>
</gene>
<evidence type="ECO:0000313" key="2">
    <source>
        <dbReference type="EMBL" id="KAJ1968265.1"/>
    </source>
</evidence>
<organism evidence="2 3">
    <name type="scientific">Dimargaris verticillata</name>
    <dbReference type="NCBI Taxonomy" id="2761393"/>
    <lineage>
        <taxon>Eukaryota</taxon>
        <taxon>Fungi</taxon>
        <taxon>Fungi incertae sedis</taxon>
        <taxon>Zoopagomycota</taxon>
        <taxon>Kickxellomycotina</taxon>
        <taxon>Dimargaritomycetes</taxon>
        <taxon>Dimargaritales</taxon>
        <taxon>Dimargaritaceae</taxon>
        <taxon>Dimargaris</taxon>
    </lineage>
</organism>
<dbReference type="AlphaFoldDB" id="A0A9W8AZ76"/>
<evidence type="ECO:0000256" key="1">
    <source>
        <dbReference type="SAM" id="MobiDB-lite"/>
    </source>
</evidence>
<reference evidence="2" key="1">
    <citation type="submission" date="2022-07" db="EMBL/GenBank/DDBJ databases">
        <title>Phylogenomic reconstructions and comparative analyses of Kickxellomycotina fungi.</title>
        <authorList>
            <person name="Reynolds N.K."/>
            <person name="Stajich J.E."/>
            <person name="Barry K."/>
            <person name="Grigoriev I.V."/>
            <person name="Crous P."/>
            <person name="Smith M.E."/>
        </authorList>
    </citation>
    <scope>NUCLEOTIDE SEQUENCE</scope>
    <source>
        <strain evidence="2">RSA 567</strain>
    </source>
</reference>